<evidence type="ECO:0000313" key="1">
    <source>
        <dbReference type="EMBL" id="GEU93515.1"/>
    </source>
</evidence>
<accession>A0A6L2P989</accession>
<dbReference type="PANTHER" id="PTHR11439:SF495">
    <property type="entry name" value="REVERSE TRANSCRIPTASE, RNA-DEPENDENT DNA POLYMERASE-RELATED"/>
    <property type="match status" value="1"/>
</dbReference>
<gene>
    <name evidence="1" type="ORF">Tci_065493</name>
</gene>
<comment type="caution">
    <text evidence="1">The sequence shown here is derived from an EMBL/GenBank/DDBJ whole genome shotgun (WGS) entry which is preliminary data.</text>
</comment>
<dbReference type="AlphaFoldDB" id="A0A6L2P989"/>
<dbReference type="EMBL" id="BKCJ010010871">
    <property type="protein sequence ID" value="GEU93515.1"/>
    <property type="molecule type" value="Genomic_DNA"/>
</dbReference>
<name>A0A6L2P989_TANCI</name>
<reference evidence="1" key="1">
    <citation type="journal article" date="2019" name="Sci. Rep.">
        <title>Draft genome of Tanacetum cinerariifolium, the natural source of mosquito coil.</title>
        <authorList>
            <person name="Yamashiro T."/>
            <person name="Shiraishi A."/>
            <person name="Satake H."/>
            <person name="Nakayama K."/>
        </authorList>
    </citation>
    <scope>NUCLEOTIDE SEQUENCE</scope>
</reference>
<sequence>MDRETAQTTTTVKLPILKQVQTTKNADGTSTTLILGLVTTEEKVQKKNDMKARSMLLMALPNEHPMTFNQYKDARTLFAAIPIRFGAMVAIDGASFDWSYMADDEVPTNMNLMDFSDSEPEFEGYGPKTSNSVGKDISNEIKESPDALLVKELVLDDTLAKKIVFPTITKIEFVRPKQQEKLVRKPVKYAEMYRPNLAVVNVVRENEGNQQLELQEKGVIDSRCSRHMIENMSYLSDTPMETSKPLLKDENAKDVDVHLYRLMIGSLTYLTSSRPDIMFVDSPFNLEAYTDSDYAGASLDRKSTIEGCQFLGRRLISWQCKKKTVVANSTTEVEYGVASN</sequence>
<proteinExistence type="predicted"/>
<dbReference type="PANTHER" id="PTHR11439">
    <property type="entry name" value="GAG-POL-RELATED RETROTRANSPOSON"/>
    <property type="match status" value="1"/>
</dbReference>
<organism evidence="1">
    <name type="scientific">Tanacetum cinerariifolium</name>
    <name type="common">Dalmatian daisy</name>
    <name type="synonym">Chrysanthemum cinerariifolium</name>
    <dbReference type="NCBI Taxonomy" id="118510"/>
    <lineage>
        <taxon>Eukaryota</taxon>
        <taxon>Viridiplantae</taxon>
        <taxon>Streptophyta</taxon>
        <taxon>Embryophyta</taxon>
        <taxon>Tracheophyta</taxon>
        <taxon>Spermatophyta</taxon>
        <taxon>Magnoliopsida</taxon>
        <taxon>eudicotyledons</taxon>
        <taxon>Gunneridae</taxon>
        <taxon>Pentapetalae</taxon>
        <taxon>asterids</taxon>
        <taxon>campanulids</taxon>
        <taxon>Asterales</taxon>
        <taxon>Asteraceae</taxon>
        <taxon>Asteroideae</taxon>
        <taxon>Anthemideae</taxon>
        <taxon>Anthemidinae</taxon>
        <taxon>Tanacetum</taxon>
    </lineage>
</organism>
<protein>
    <submittedName>
        <fullName evidence="1">Uncharacterized mitochondrial protein AtMg00810-like</fullName>
    </submittedName>
</protein>
<dbReference type="CDD" id="cd09272">
    <property type="entry name" value="RNase_HI_RT_Ty1"/>
    <property type="match status" value="1"/>
</dbReference>